<reference evidence="13 14" key="1">
    <citation type="journal article" date="2019" name="Int. J. Syst. Evol. Microbiol.">
        <title>The Global Catalogue of Microorganisms (GCM) 10K type strain sequencing project: providing services to taxonomists for standard genome sequencing and annotation.</title>
        <authorList>
            <consortium name="The Broad Institute Genomics Platform"/>
            <consortium name="The Broad Institute Genome Sequencing Center for Infectious Disease"/>
            <person name="Wu L."/>
            <person name="Ma J."/>
        </authorList>
    </citation>
    <scope>NUCLEOTIDE SEQUENCE [LARGE SCALE GENOMIC DNA]</scope>
    <source>
        <strain evidence="13 14">JCM 15115</strain>
    </source>
</reference>
<dbReference type="InterPro" id="IPR003593">
    <property type="entry name" value="AAA+_ATPase"/>
</dbReference>
<evidence type="ECO:0000256" key="8">
    <source>
        <dbReference type="ARBA" id="ARBA00023136"/>
    </source>
</evidence>
<evidence type="ECO:0000256" key="7">
    <source>
        <dbReference type="ARBA" id="ARBA00022989"/>
    </source>
</evidence>
<evidence type="ECO:0000256" key="10">
    <source>
        <dbReference type="SAM" id="Phobius"/>
    </source>
</evidence>
<dbReference type="InterPro" id="IPR003439">
    <property type="entry name" value="ABC_transporter-like_ATP-bd"/>
</dbReference>
<protein>
    <submittedName>
        <fullName evidence="13">ABC transporter transmembrane domain-containing protein</fullName>
    </submittedName>
</protein>
<sequence length="617" mass="65961">MVAKHSENVKKMSEEVNNKRKRSVKPLRRMLPFLARYKLLVLGALVSLVAAATTTLMVPIAVRRMVDNGFSTDNSTFINNYFGMLVLLALMLALASGLRYFFVITLGERVVADLRNAVFDHVTKLSQDFFDRSNSGEIVSRLSADTTQIKSAVGATASVALRNIIMGLGAVGMMVVTSPKLSALVIGAIPLIVLPLIAFGRSVRRRSRAAQDMLANANSYAGEQISAMRTLQAFTNEKMVISRFAKAVENAFAAARSSVFARAILTSFAIFMVFSSVVGVLWFGSNDVLSGTMSAGQLGQFLLYAVFAASSLGQLSEVWGELAQAAGATERLTEILDEIPAIAAPSNPVALPVPALGEISFENVVFHYPARPEKAALAGLDFSVKPGESVAIVGPSGAGKSTIFSLLLRYYDPQSGTIRVDGVALPEADPLAIRGRMAVVPQDVAIFASTLRENIAFGRPDATDEDIIAAAKAALAHDFIMALEKGYDTLVGERGMTLSGGQRQRIAIARAILRDAPILLLDEATSALDAESEMLVQKGLEHLMTGRTTLVVAHRLATVLKADRILVVDEGRIIEEGTHASLVQKDGVYARLAKLQFEAGAGVFSQESVLSKGDAAE</sequence>
<dbReference type="SUPFAM" id="SSF52540">
    <property type="entry name" value="P-loop containing nucleoside triphosphate hydrolases"/>
    <property type="match status" value="1"/>
</dbReference>
<dbReference type="EMBL" id="BAAADE010000005">
    <property type="protein sequence ID" value="GAA0608731.1"/>
    <property type="molecule type" value="Genomic_DNA"/>
</dbReference>
<dbReference type="Gene3D" id="3.40.50.300">
    <property type="entry name" value="P-loop containing nucleotide triphosphate hydrolases"/>
    <property type="match status" value="1"/>
</dbReference>
<dbReference type="Pfam" id="PF00664">
    <property type="entry name" value="ABC_membrane"/>
    <property type="match status" value="1"/>
</dbReference>
<dbReference type="Gene3D" id="1.20.1560.10">
    <property type="entry name" value="ABC transporter type 1, transmembrane domain"/>
    <property type="match status" value="1"/>
</dbReference>
<dbReference type="PROSITE" id="PS50929">
    <property type="entry name" value="ABC_TM1F"/>
    <property type="match status" value="1"/>
</dbReference>
<feature type="region of interest" description="Disordered" evidence="9">
    <location>
        <begin position="1"/>
        <end position="20"/>
    </location>
</feature>
<evidence type="ECO:0000256" key="3">
    <source>
        <dbReference type="ARBA" id="ARBA00005417"/>
    </source>
</evidence>
<keyword evidence="5" id="KW-0547">Nucleotide-binding</keyword>
<dbReference type="PANTHER" id="PTHR43394">
    <property type="entry name" value="ATP-DEPENDENT PERMEASE MDL1, MITOCHONDRIAL"/>
    <property type="match status" value="1"/>
</dbReference>
<dbReference type="InterPro" id="IPR011918">
    <property type="entry name" value="ABC_MsbA_ATP-bd"/>
</dbReference>
<evidence type="ECO:0000256" key="5">
    <source>
        <dbReference type="ARBA" id="ARBA00022741"/>
    </source>
</evidence>
<feature type="transmembrane region" description="Helical" evidence="10">
    <location>
        <begin position="263"/>
        <end position="284"/>
    </location>
</feature>
<dbReference type="InterPro" id="IPR011527">
    <property type="entry name" value="ABC1_TM_dom"/>
</dbReference>
<keyword evidence="7 10" id="KW-1133">Transmembrane helix</keyword>
<comment type="caution">
    <text evidence="13">The sequence shown here is derived from an EMBL/GenBank/DDBJ whole genome shotgun (WGS) entry which is preliminary data.</text>
</comment>
<evidence type="ECO:0000259" key="11">
    <source>
        <dbReference type="PROSITE" id="PS50893"/>
    </source>
</evidence>
<evidence type="ECO:0000256" key="2">
    <source>
        <dbReference type="ARBA" id="ARBA00004651"/>
    </source>
</evidence>
<keyword evidence="8 10" id="KW-0472">Membrane</keyword>
<dbReference type="Pfam" id="PF00005">
    <property type="entry name" value="ABC_tran"/>
    <property type="match status" value="1"/>
</dbReference>
<dbReference type="InterPro" id="IPR036640">
    <property type="entry name" value="ABC1_TM_sf"/>
</dbReference>
<evidence type="ECO:0000256" key="9">
    <source>
        <dbReference type="SAM" id="MobiDB-lite"/>
    </source>
</evidence>
<gene>
    <name evidence="13" type="ORF">GCM10008943_25400</name>
</gene>
<dbReference type="SMART" id="SM00382">
    <property type="entry name" value="AAA"/>
    <property type="match status" value="1"/>
</dbReference>
<keyword evidence="4 10" id="KW-0812">Transmembrane</keyword>
<accession>A0ABN1GCS6</accession>
<dbReference type="CDD" id="cd18575">
    <property type="entry name" value="ABC_6TM_bac_exporter_ABCB8_10_like"/>
    <property type="match status" value="1"/>
</dbReference>
<evidence type="ECO:0000256" key="4">
    <source>
        <dbReference type="ARBA" id="ARBA00022692"/>
    </source>
</evidence>
<dbReference type="PANTHER" id="PTHR43394:SF1">
    <property type="entry name" value="ATP-BINDING CASSETTE SUB-FAMILY B MEMBER 10, MITOCHONDRIAL"/>
    <property type="match status" value="1"/>
</dbReference>
<dbReference type="PROSITE" id="PS50893">
    <property type="entry name" value="ABC_TRANSPORTER_2"/>
    <property type="match status" value="1"/>
</dbReference>
<feature type="domain" description="ABC transporter" evidence="11">
    <location>
        <begin position="359"/>
        <end position="595"/>
    </location>
</feature>
<feature type="transmembrane region" description="Helical" evidence="10">
    <location>
        <begin position="151"/>
        <end position="175"/>
    </location>
</feature>
<feature type="transmembrane region" description="Helical" evidence="10">
    <location>
        <begin position="81"/>
        <end position="102"/>
    </location>
</feature>
<evidence type="ECO:0000256" key="6">
    <source>
        <dbReference type="ARBA" id="ARBA00022840"/>
    </source>
</evidence>
<keyword evidence="6" id="KW-0067">ATP-binding</keyword>
<dbReference type="PROSITE" id="PS00211">
    <property type="entry name" value="ABC_TRANSPORTER_1"/>
    <property type="match status" value="1"/>
</dbReference>
<evidence type="ECO:0000256" key="1">
    <source>
        <dbReference type="ARBA" id="ARBA00004533"/>
    </source>
</evidence>
<evidence type="ECO:0000313" key="13">
    <source>
        <dbReference type="EMBL" id="GAA0608731.1"/>
    </source>
</evidence>
<evidence type="ECO:0000313" key="14">
    <source>
        <dbReference type="Proteomes" id="UP001424441"/>
    </source>
</evidence>
<evidence type="ECO:0000259" key="12">
    <source>
        <dbReference type="PROSITE" id="PS50929"/>
    </source>
</evidence>
<keyword evidence="14" id="KW-1185">Reference proteome</keyword>
<proteinExistence type="inferred from homology"/>
<name>A0ABN1GCS6_9HYPH</name>
<dbReference type="SUPFAM" id="SSF90123">
    <property type="entry name" value="ABC transporter transmembrane region"/>
    <property type="match status" value="1"/>
</dbReference>
<dbReference type="InterPro" id="IPR027417">
    <property type="entry name" value="P-loop_NTPase"/>
</dbReference>
<dbReference type="Proteomes" id="UP001424441">
    <property type="component" value="Unassembled WGS sequence"/>
</dbReference>
<dbReference type="InterPro" id="IPR039421">
    <property type="entry name" value="Type_1_exporter"/>
</dbReference>
<comment type="subcellular location">
    <subcellularLocation>
        <location evidence="1">Cell inner membrane</location>
    </subcellularLocation>
    <subcellularLocation>
        <location evidence="2">Cell membrane</location>
        <topology evidence="2">Multi-pass membrane protein</topology>
    </subcellularLocation>
</comment>
<feature type="transmembrane region" description="Helical" evidence="10">
    <location>
        <begin position="181"/>
        <end position="199"/>
    </location>
</feature>
<dbReference type="NCBIfam" id="TIGR02204">
    <property type="entry name" value="MsbA_rel"/>
    <property type="match status" value="1"/>
</dbReference>
<comment type="similarity">
    <text evidence="3">Belongs to the ABC transporter superfamily.</text>
</comment>
<feature type="compositionally biased region" description="Basic and acidic residues" evidence="9">
    <location>
        <begin position="1"/>
        <end position="18"/>
    </location>
</feature>
<organism evidence="13 14">
    <name type="scientific">Paenochrobactrum glaciei</name>
    <dbReference type="NCBI Taxonomy" id="486407"/>
    <lineage>
        <taxon>Bacteria</taxon>
        <taxon>Pseudomonadati</taxon>
        <taxon>Pseudomonadota</taxon>
        <taxon>Alphaproteobacteria</taxon>
        <taxon>Hyphomicrobiales</taxon>
        <taxon>Brucellaceae</taxon>
        <taxon>Paenochrobactrum</taxon>
    </lineage>
</organism>
<feature type="domain" description="ABC transmembrane type-1" evidence="12">
    <location>
        <begin position="42"/>
        <end position="324"/>
    </location>
</feature>
<dbReference type="InterPro" id="IPR017871">
    <property type="entry name" value="ABC_transporter-like_CS"/>
</dbReference>